<dbReference type="EMBL" id="MU006730">
    <property type="protein sequence ID" value="KAF2624505.1"/>
    <property type="molecule type" value="Genomic_DNA"/>
</dbReference>
<evidence type="ECO:0000313" key="2">
    <source>
        <dbReference type="Proteomes" id="UP000799754"/>
    </source>
</evidence>
<name>A0ACB6RSY8_9PLEO</name>
<reference evidence="1" key="1">
    <citation type="journal article" date="2020" name="Stud. Mycol.">
        <title>101 Dothideomycetes genomes: a test case for predicting lifestyles and emergence of pathogens.</title>
        <authorList>
            <person name="Haridas S."/>
            <person name="Albert R."/>
            <person name="Binder M."/>
            <person name="Bloem J."/>
            <person name="Labutti K."/>
            <person name="Salamov A."/>
            <person name="Andreopoulos B."/>
            <person name="Baker S."/>
            <person name="Barry K."/>
            <person name="Bills G."/>
            <person name="Bluhm B."/>
            <person name="Cannon C."/>
            <person name="Castanera R."/>
            <person name="Culley D."/>
            <person name="Daum C."/>
            <person name="Ezra D."/>
            <person name="Gonzalez J."/>
            <person name="Henrissat B."/>
            <person name="Kuo A."/>
            <person name="Liang C."/>
            <person name="Lipzen A."/>
            <person name="Lutzoni F."/>
            <person name="Magnuson J."/>
            <person name="Mondo S."/>
            <person name="Nolan M."/>
            <person name="Ohm R."/>
            <person name="Pangilinan J."/>
            <person name="Park H.-J."/>
            <person name="Ramirez L."/>
            <person name="Alfaro M."/>
            <person name="Sun H."/>
            <person name="Tritt A."/>
            <person name="Yoshinaga Y."/>
            <person name="Zwiers L.-H."/>
            <person name="Turgeon B."/>
            <person name="Goodwin S."/>
            <person name="Spatafora J."/>
            <person name="Crous P."/>
            <person name="Grigoriev I."/>
        </authorList>
    </citation>
    <scope>NUCLEOTIDE SEQUENCE</scope>
    <source>
        <strain evidence="1">CBS 525.71</strain>
    </source>
</reference>
<proteinExistence type="predicted"/>
<comment type="caution">
    <text evidence="1">The sequence shown here is derived from an EMBL/GenBank/DDBJ whole genome shotgun (WGS) entry which is preliminary data.</text>
</comment>
<organism evidence="1 2">
    <name type="scientific">Macroventuria anomochaeta</name>
    <dbReference type="NCBI Taxonomy" id="301207"/>
    <lineage>
        <taxon>Eukaryota</taxon>
        <taxon>Fungi</taxon>
        <taxon>Dikarya</taxon>
        <taxon>Ascomycota</taxon>
        <taxon>Pezizomycotina</taxon>
        <taxon>Dothideomycetes</taxon>
        <taxon>Pleosporomycetidae</taxon>
        <taxon>Pleosporales</taxon>
        <taxon>Pleosporineae</taxon>
        <taxon>Didymellaceae</taxon>
        <taxon>Macroventuria</taxon>
    </lineage>
</organism>
<gene>
    <name evidence="1" type="ORF">BU25DRAFT_476194</name>
</gene>
<dbReference type="Proteomes" id="UP000799754">
    <property type="component" value="Unassembled WGS sequence"/>
</dbReference>
<evidence type="ECO:0000313" key="1">
    <source>
        <dbReference type="EMBL" id="KAF2624505.1"/>
    </source>
</evidence>
<protein>
    <submittedName>
        <fullName evidence="1">Uncharacterized protein</fullName>
    </submittedName>
</protein>
<keyword evidence="2" id="KW-1185">Reference proteome</keyword>
<sequence>MKLVTALQEPEDAITKLAYHPSIFMATRTLLELGVFRHIVEKECITSQELANLTKADEVLLGTALKIVNDVAELDDSTYGPNPLTKALATRQTAGLVEFIYDAGMIFIAKLPEYFERHEYKNPTNQNWGPAQYGHNFPGQNLWPYIAANPKLLNAVHAFFEGGRGSRPL</sequence>
<accession>A0ACB6RSY8</accession>